<dbReference type="EMBL" id="BMWX01000002">
    <property type="protein sequence ID" value="GGZ23675.1"/>
    <property type="molecule type" value="Genomic_DNA"/>
</dbReference>
<organism evidence="1 2">
    <name type="scientific">Echinicola pacifica</name>
    <dbReference type="NCBI Taxonomy" id="346377"/>
    <lineage>
        <taxon>Bacteria</taxon>
        <taxon>Pseudomonadati</taxon>
        <taxon>Bacteroidota</taxon>
        <taxon>Cytophagia</taxon>
        <taxon>Cytophagales</taxon>
        <taxon>Cyclobacteriaceae</taxon>
        <taxon>Echinicola</taxon>
    </lineage>
</organism>
<keyword evidence="2" id="KW-1185">Reference proteome</keyword>
<dbReference type="Gene3D" id="2.40.50.420">
    <property type="entry name" value="Envelope glycoprotein gp160, DUF2291, alpha/beta domain"/>
    <property type="match status" value="1"/>
</dbReference>
<reference evidence="1" key="2">
    <citation type="submission" date="2020-09" db="EMBL/GenBank/DDBJ databases">
        <authorList>
            <person name="Sun Q."/>
            <person name="Kim S."/>
        </authorList>
    </citation>
    <scope>NUCLEOTIDE SEQUENCE</scope>
    <source>
        <strain evidence="1">KCTC 12368</strain>
    </source>
</reference>
<dbReference type="Pfam" id="PF10054">
    <property type="entry name" value="DUF2291"/>
    <property type="match status" value="1"/>
</dbReference>
<dbReference type="SUPFAM" id="SSF141318">
    <property type="entry name" value="TM0957-like"/>
    <property type="match status" value="1"/>
</dbReference>
<dbReference type="Proteomes" id="UP000619457">
    <property type="component" value="Unassembled WGS sequence"/>
</dbReference>
<evidence type="ECO:0000313" key="1">
    <source>
        <dbReference type="EMBL" id="GGZ23675.1"/>
    </source>
</evidence>
<sequence>MPLDQKLAENQIIDFDAETFVEGIWNTELMKVYNNAPDIDLLIDSLKQHPKSTFAKNGNSLGIGNIGYFRVKGQGEVLQINENNVLLQTANNTVEIETEFIFGNAIRDASGLIKINDFDDTSDFNSISEMINDRIRKELIPSFSSELKIHQTVRFEGAVELNREHLTLSQLEVIPFTLKIIP</sequence>
<dbReference type="InterPro" id="IPR014582">
    <property type="entry name" value="UCP033535_lipo"/>
</dbReference>
<reference evidence="1" key="1">
    <citation type="journal article" date="2014" name="Int. J. Syst. Evol. Microbiol.">
        <title>Complete genome sequence of Corynebacterium casei LMG S-19264T (=DSM 44701T), isolated from a smear-ripened cheese.</title>
        <authorList>
            <consortium name="US DOE Joint Genome Institute (JGI-PGF)"/>
            <person name="Walter F."/>
            <person name="Albersmeier A."/>
            <person name="Kalinowski J."/>
            <person name="Ruckert C."/>
        </authorList>
    </citation>
    <scope>NUCLEOTIDE SEQUENCE</scope>
    <source>
        <strain evidence="1">KCTC 12368</strain>
    </source>
</reference>
<dbReference type="AlphaFoldDB" id="A0A918UNX6"/>
<gene>
    <name evidence="1" type="ORF">GCM10007049_15830</name>
</gene>
<evidence type="ECO:0008006" key="3">
    <source>
        <dbReference type="Google" id="ProtNLM"/>
    </source>
</evidence>
<dbReference type="InterPro" id="IPR036215">
    <property type="entry name" value="TM0957-like_sf"/>
</dbReference>
<comment type="caution">
    <text evidence="1">The sequence shown here is derived from an EMBL/GenBank/DDBJ whole genome shotgun (WGS) entry which is preliminary data.</text>
</comment>
<name>A0A918UNX6_9BACT</name>
<protein>
    <recommendedName>
        <fullName evidence="3">DUF2291 domain-containing protein</fullName>
    </recommendedName>
</protein>
<dbReference type="Gene3D" id="1.10.10.1260">
    <property type="entry name" value="Envelope glycoprotein gp160, DUF2291, helical domain"/>
    <property type="match status" value="1"/>
</dbReference>
<evidence type="ECO:0000313" key="2">
    <source>
        <dbReference type="Proteomes" id="UP000619457"/>
    </source>
</evidence>
<proteinExistence type="predicted"/>
<accession>A0A918UNX6</accession>